<organism evidence="2 3">
    <name type="scientific">Mucilaginibacter auburnensis</name>
    <dbReference type="NCBI Taxonomy" id="1457233"/>
    <lineage>
        <taxon>Bacteria</taxon>
        <taxon>Pseudomonadati</taxon>
        <taxon>Bacteroidota</taxon>
        <taxon>Sphingobacteriia</taxon>
        <taxon>Sphingobacteriales</taxon>
        <taxon>Sphingobacteriaceae</taxon>
        <taxon>Mucilaginibacter</taxon>
    </lineage>
</organism>
<accession>A0A2H9VVD7</accession>
<keyword evidence="3" id="KW-1185">Reference proteome</keyword>
<proteinExistence type="predicted"/>
<protein>
    <submittedName>
        <fullName evidence="2">Mannose-6-phosphate isomerase-like protein (Cupin superfamily)</fullName>
    </submittedName>
</protein>
<dbReference type="InterPro" id="IPR011051">
    <property type="entry name" value="RmlC_Cupin_sf"/>
</dbReference>
<dbReference type="GO" id="GO:0016853">
    <property type="term" value="F:isomerase activity"/>
    <property type="evidence" value="ECO:0007669"/>
    <property type="project" value="UniProtKB-KW"/>
</dbReference>
<evidence type="ECO:0000313" key="2">
    <source>
        <dbReference type="EMBL" id="PJJ84781.1"/>
    </source>
</evidence>
<dbReference type="OrthoDB" id="9806121at2"/>
<feature type="domain" description="Cupin type-2" evidence="1">
    <location>
        <begin position="53"/>
        <end position="117"/>
    </location>
</feature>
<name>A0A2H9VVD7_9SPHI</name>
<dbReference type="Gene3D" id="2.60.120.10">
    <property type="entry name" value="Jelly Rolls"/>
    <property type="match status" value="1"/>
</dbReference>
<dbReference type="EMBL" id="PGFJ01000001">
    <property type="protein sequence ID" value="PJJ84781.1"/>
    <property type="molecule type" value="Genomic_DNA"/>
</dbReference>
<dbReference type="AlphaFoldDB" id="A0A2H9VVD7"/>
<keyword evidence="2" id="KW-0413">Isomerase</keyword>
<gene>
    <name evidence="2" type="ORF">CLV57_1803</name>
</gene>
<dbReference type="SUPFAM" id="SSF51182">
    <property type="entry name" value="RmlC-like cupins"/>
    <property type="match status" value="1"/>
</dbReference>
<evidence type="ECO:0000313" key="3">
    <source>
        <dbReference type="Proteomes" id="UP000242687"/>
    </source>
</evidence>
<sequence length="131" mass="14810">MEAVSNTFNQVPPLGGGGGVFSKSECIAHYTWGDDCHGWTFVDTEALSVKQELMPPDTAEQLHYHEKASQVFFILKGRALFTIDGVETELREQQGMEILPGRKHMIDNRQQADLEFILYSYPSTKNDRVNC</sequence>
<evidence type="ECO:0000259" key="1">
    <source>
        <dbReference type="Pfam" id="PF07883"/>
    </source>
</evidence>
<dbReference type="Proteomes" id="UP000242687">
    <property type="component" value="Unassembled WGS sequence"/>
</dbReference>
<dbReference type="InterPro" id="IPR013096">
    <property type="entry name" value="Cupin_2"/>
</dbReference>
<comment type="caution">
    <text evidence="2">The sequence shown here is derived from an EMBL/GenBank/DDBJ whole genome shotgun (WGS) entry which is preliminary data.</text>
</comment>
<dbReference type="Pfam" id="PF07883">
    <property type="entry name" value="Cupin_2"/>
    <property type="match status" value="1"/>
</dbReference>
<dbReference type="InterPro" id="IPR014710">
    <property type="entry name" value="RmlC-like_jellyroll"/>
</dbReference>
<dbReference type="RefSeq" id="WP_100340958.1">
    <property type="nucleotide sequence ID" value="NZ_PGFJ01000001.1"/>
</dbReference>
<reference evidence="2 3" key="1">
    <citation type="submission" date="2017-11" db="EMBL/GenBank/DDBJ databases">
        <title>Genomic Encyclopedia of Archaeal and Bacterial Type Strains, Phase II (KMG-II): From Individual Species to Whole Genera.</title>
        <authorList>
            <person name="Goeker M."/>
        </authorList>
    </citation>
    <scope>NUCLEOTIDE SEQUENCE [LARGE SCALE GENOMIC DNA]</scope>
    <source>
        <strain evidence="2 3">DSM 28175</strain>
    </source>
</reference>